<protein>
    <recommendedName>
        <fullName evidence="3">HEAT repeat domain-containing protein</fullName>
    </recommendedName>
</protein>
<accession>A0AAT9FM14</accession>
<reference evidence="2" key="1">
    <citation type="submission" date="2024-07" db="EMBL/GenBank/DDBJ databases">
        <title>Complete genome sequence of Verrucomicrobiaceae bacterium NT6N.</title>
        <authorList>
            <person name="Huang C."/>
            <person name="Takami H."/>
            <person name="Hamasaki K."/>
        </authorList>
    </citation>
    <scope>NUCLEOTIDE SEQUENCE</scope>
    <source>
        <strain evidence="2">NT6N</strain>
    </source>
</reference>
<evidence type="ECO:0000256" key="1">
    <source>
        <dbReference type="SAM" id="MobiDB-lite"/>
    </source>
</evidence>
<evidence type="ECO:0008006" key="3">
    <source>
        <dbReference type="Google" id="ProtNLM"/>
    </source>
</evidence>
<gene>
    <name evidence="2" type="ORF">NT6N_20010</name>
</gene>
<dbReference type="AlphaFoldDB" id="A0AAT9FM14"/>
<dbReference type="EMBL" id="AP026866">
    <property type="protein sequence ID" value="BDS06961.1"/>
    <property type="molecule type" value="Genomic_DNA"/>
</dbReference>
<feature type="compositionally biased region" description="Low complexity" evidence="1">
    <location>
        <begin position="38"/>
        <end position="47"/>
    </location>
</feature>
<proteinExistence type="predicted"/>
<dbReference type="KEGG" id="osu:NT6N_20010"/>
<name>A0AAT9FM14_9BACT</name>
<evidence type="ECO:0000313" key="2">
    <source>
        <dbReference type="EMBL" id="BDS06961.1"/>
    </source>
</evidence>
<organism evidence="2">
    <name type="scientific">Oceaniferula spumae</name>
    <dbReference type="NCBI Taxonomy" id="2979115"/>
    <lineage>
        <taxon>Bacteria</taxon>
        <taxon>Pseudomonadati</taxon>
        <taxon>Verrucomicrobiota</taxon>
        <taxon>Verrucomicrobiia</taxon>
        <taxon>Verrucomicrobiales</taxon>
        <taxon>Verrucomicrobiaceae</taxon>
        <taxon>Oceaniferula</taxon>
    </lineage>
</organism>
<feature type="region of interest" description="Disordered" evidence="1">
    <location>
        <begin position="31"/>
        <end position="62"/>
    </location>
</feature>
<sequence length="718" mass="77100">MAEKSSLIKLIAIGAALGLAFWFGRVSSSASDDDEAAAKPPTRSTTRAPRRQAPRVSLPGAGQEAITTAADLRAIFKRSGGNIQRGTSEAKLALAAMNGLELARLIEDLATTQAATPGYSYQLEIQMACSRWAQVDPEAALAFALSNKQSSFRQTSLTSIFGSMAELDPNYAKKMLSQVQDPTLRRTLQYSIVSTMAISHPDAWLAEVKANPSMANSIGSAVSEWAVDDPVATASRIGQLPKSMQASAISALATIWAGQDRKGALAWAGSLKNAADRDRALGSVAAGVAAQDPDAALTLLSGLDDTSRRAGISAVFKTLIDRDFDGAMDRALAITDEIDQATAIKSLLGSSSVPFGNPAFYMSGSSSNAEQINKLIQRLPEGSLRKEAITALSQRMSHYSLAEAENILANYTEEERSSMKLVMINTISYSSPERALEIYQSLPDEDKTDGALSNIVNYLSRNDPQAALDLALKQPSSGNVNHSICTALSRLSANDPIAALRRLDEIPDGQLRTSAISSIASSWSQQDPESALGWAEGLGKGERVQAMCNVIGNMANNDPKKAAKTLEGLMANADTNDFNSINNASRNIISNWGKSDPSSAADWIGKLPDSKLQNYAVARLASQWVPADMERASQWIETLPDGQARDAGVAYVIQATRQKDPSTSFAWANSLSNQQSRYSQISYALREWNKTNPKEARAAAMRADVTESQRENLLRNLK</sequence>